<organism evidence="2 3">
    <name type="scientific">Butyrivibrio fibrisolvens</name>
    <dbReference type="NCBI Taxonomy" id="831"/>
    <lineage>
        <taxon>Bacteria</taxon>
        <taxon>Bacillati</taxon>
        <taxon>Bacillota</taxon>
        <taxon>Clostridia</taxon>
        <taxon>Lachnospirales</taxon>
        <taxon>Lachnospiraceae</taxon>
        <taxon>Butyrivibrio</taxon>
    </lineage>
</organism>
<accession>A0A1H9UGP2</accession>
<dbReference type="RefSeq" id="WP_022757111.1">
    <property type="nucleotide sequence ID" value="NZ_CM009896.1"/>
</dbReference>
<dbReference type="Proteomes" id="UP000182584">
    <property type="component" value="Unassembled WGS sequence"/>
</dbReference>
<dbReference type="EMBL" id="FOGJ01000018">
    <property type="protein sequence ID" value="SES08519.1"/>
    <property type="molecule type" value="Genomic_DNA"/>
</dbReference>
<reference evidence="2 3" key="1">
    <citation type="submission" date="2016-10" db="EMBL/GenBank/DDBJ databases">
        <authorList>
            <person name="de Groot N.N."/>
        </authorList>
    </citation>
    <scope>NUCLEOTIDE SEQUENCE [LARGE SCALE GENOMIC DNA]</scope>
    <source>
        <strain evidence="2 3">AR40</strain>
    </source>
</reference>
<evidence type="ECO:0000313" key="4">
    <source>
        <dbReference type="Proteomes" id="UP000245488"/>
    </source>
</evidence>
<gene>
    <name evidence="1" type="ORF">CPT75_14350</name>
    <name evidence="2" type="ORF">SAMN04487884_11881</name>
</gene>
<dbReference type="OrthoDB" id="2004840at2"/>
<sequence>MAEISKQKFMNTLLEAGIQVSYEIGMPVAICESKDDMPGMLRRVKELAKKTDYNESLGVKCV</sequence>
<reference evidence="1 4" key="2">
    <citation type="submission" date="2017-09" db="EMBL/GenBank/DDBJ databases">
        <title>High-quality draft genome sequence of Butyrivibrio fibrisolvens INBov1, isolated from cow rumen.</title>
        <authorList>
            <person name="Rodriguez Hernaez J."/>
            <person name="Rivarola M."/>
            <person name="Paniego N."/>
            <person name="Cravero S."/>
            <person name="Ceron Cucchi M."/>
            <person name="Martinez M.C."/>
        </authorList>
    </citation>
    <scope>NUCLEOTIDE SEQUENCE [LARGE SCALE GENOMIC DNA]</scope>
    <source>
        <strain evidence="1 4">INBov1</strain>
    </source>
</reference>
<evidence type="ECO:0000313" key="3">
    <source>
        <dbReference type="Proteomes" id="UP000182584"/>
    </source>
</evidence>
<protein>
    <submittedName>
        <fullName evidence="2">Uncharacterized protein</fullName>
    </submittedName>
</protein>
<dbReference type="Proteomes" id="UP000245488">
    <property type="component" value="Chromosome"/>
</dbReference>
<evidence type="ECO:0000313" key="2">
    <source>
        <dbReference type="EMBL" id="SES08519.1"/>
    </source>
</evidence>
<evidence type="ECO:0000313" key="1">
    <source>
        <dbReference type="EMBL" id="PWT28211.1"/>
    </source>
</evidence>
<name>A0A1H9UGP2_BUTFI</name>
<dbReference type="eggNOG" id="ENOG5030H92">
    <property type="taxonomic scope" value="Bacteria"/>
</dbReference>
<dbReference type="AlphaFoldDB" id="A0A1H9UGP2"/>
<dbReference type="EMBL" id="NXNG01000001">
    <property type="protein sequence ID" value="PWT28211.1"/>
    <property type="molecule type" value="Genomic_DNA"/>
</dbReference>
<keyword evidence="4" id="KW-1185">Reference proteome</keyword>
<proteinExistence type="predicted"/>